<evidence type="ECO:0000256" key="1">
    <source>
        <dbReference type="SAM" id="Phobius"/>
    </source>
</evidence>
<dbReference type="AlphaFoldDB" id="A0ABD2Y764"/>
<name>A0ABD2Y764_9GENT</name>
<keyword evidence="1" id="KW-1133">Transmembrane helix</keyword>
<reference evidence="2 3" key="1">
    <citation type="submission" date="2024-11" db="EMBL/GenBank/DDBJ databases">
        <title>A near-complete genome assembly of Cinchona calisaya.</title>
        <authorList>
            <person name="Lian D.C."/>
            <person name="Zhao X.W."/>
            <person name="Wei L."/>
        </authorList>
    </citation>
    <scope>NUCLEOTIDE SEQUENCE [LARGE SCALE GENOMIC DNA]</scope>
    <source>
        <tissue evidence="2">Nenye</tissue>
    </source>
</reference>
<evidence type="ECO:0000313" key="3">
    <source>
        <dbReference type="Proteomes" id="UP001630127"/>
    </source>
</evidence>
<comment type="caution">
    <text evidence="2">The sequence shown here is derived from an EMBL/GenBank/DDBJ whole genome shotgun (WGS) entry which is preliminary data.</text>
</comment>
<dbReference type="Proteomes" id="UP001630127">
    <property type="component" value="Unassembled WGS sequence"/>
</dbReference>
<proteinExistence type="predicted"/>
<keyword evidence="3" id="KW-1185">Reference proteome</keyword>
<protein>
    <submittedName>
        <fullName evidence="2">Uncharacterized protein</fullName>
    </submittedName>
</protein>
<keyword evidence="1" id="KW-0812">Transmembrane</keyword>
<dbReference type="EMBL" id="JBJUIK010000015">
    <property type="protein sequence ID" value="KAL3503339.1"/>
    <property type="molecule type" value="Genomic_DNA"/>
</dbReference>
<accession>A0ABD2Y764</accession>
<keyword evidence="1" id="KW-0472">Membrane</keyword>
<evidence type="ECO:0000313" key="2">
    <source>
        <dbReference type="EMBL" id="KAL3503339.1"/>
    </source>
</evidence>
<feature type="transmembrane region" description="Helical" evidence="1">
    <location>
        <begin position="14"/>
        <end position="33"/>
    </location>
</feature>
<organism evidence="2 3">
    <name type="scientific">Cinchona calisaya</name>
    <dbReference type="NCBI Taxonomy" id="153742"/>
    <lineage>
        <taxon>Eukaryota</taxon>
        <taxon>Viridiplantae</taxon>
        <taxon>Streptophyta</taxon>
        <taxon>Embryophyta</taxon>
        <taxon>Tracheophyta</taxon>
        <taxon>Spermatophyta</taxon>
        <taxon>Magnoliopsida</taxon>
        <taxon>eudicotyledons</taxon>
        <taxon>Gunneridae</taxon>
        <taxon>Pentapetalae</taxon>
        <taxon>asterids</taxon>
        <taxon>lamiids</taxon>
        <taxon>Gentianales</taxon>
        <taxon>Rubiaceae</taxon>
        <taxon>Cinchonoideae</taxon>
        <taxon>Cinchoneae</taxon>
        <taxon>Cinchona</taxon>
    </lineage>
</organism>
<gene>
    <name evidence="2" type="ORF">ACH5RR_037788</name>
</gene>
<feature type="transmembrane region" description="Helical" evidence="1">
    <location>
        <begin position="101"/>
        <end position="121"/>
    </location>
</feature>
<feature type="transmembrane region" description="Helical" evidence="1">
    <location>
        <begin position="45"/>
        <end position="64"/>
    </location>
</feature>
<sequence length="234" mass="25723">MASPLAPLAPSPSYCWRLLVSMAAIAAYVLLIYTNYSQILIHDYAYGGLLAGCGGLVPITIIILMRFYHNREYVDFGFYDSFFNLFFGAGVMMGYLELGLWPMLGMLALSFCCLILRNIMVASSLARRNIRSGATRGGGAAPSRERGTGVAARPFEAIGFGPVPVVDVGAVRTVFHDPSRFLAFSPVSGENVREKTAHQSNVEQQLSVRFSHRRNALQHTLKKDVELEQGKVEP</sequence>